<dbReference type="PANTHER" id="PTHR23070">
    <property type="entry name" value="BCS1 AAA-TYPE ATPASE"/>
    <property type="match status" value="1"/>
</dbReference>
<dbReference type="PROSITE" id="PS00674">
    <property type="entry name" value="AAA"/>
    <property type="match status" value="1"/>
</dbReference>
<evidence type="ECO:0000256" key="6">
    <source>
        <dbReference type="ARBA" id="ARBA00022842"/>
    </source>
</evidence>
<dbReference type="FunFam" id="3.40.50.300:FF:001122">
    <property type="entry name" value="AAA-ATPase ASD, mitochondrial"/>
    <property type="match status" value="1"/>
</dbReference>
<proteinExistence type="inferred from homology"/>
<dbReference type="InterPro" id="IPR003960">
    <property type="entry name" value="ATPase_AAA_CS"/>
</dbReference>
<sequence length="498" mass="57175">MVVSFSSMPPASSIFAAYASISAFIMLLQTMLNQLVPRQVQQYVLNIIQHYFRPRPTNATIVIEERDGMSSNEVYCAAETYLCTKIRPNIERLKVSKRHKDTGVSIRFAQCEKIADFFEGIELEWRFVNEERKKNSKVIDEDTDTVLLESDKRYFELCFDKKYKDKVLDSYVPFVLERAKFIRAEKKVVKLHTLACAASYASSIVWDSINLEHPSTFDTLAMEPSQKKSIIEDLDRFVRRKEFYRKVGRAWKRGYLLYGPPGTGKSSLIAAMANYLKFDIYDLELTNVKRDSDLRKLLLRTANRSILVIEDIDCTVELPDRKGPSASQDGQGHCHRPRDQQFTLSGLLNFIDGLWSSCGDERIIIFTTNNKDKLDPALLRPGRMDMHIHMSYLTPDGFKLLASTYLNVNEDHPHISEIQDLIKSMKVTPAEVAEELMKSDDVEVSLDGLVDFLKYKKKIENDNNNECDTMRDKEIDDDGEQKAKVLMADDGDIELVTH</sequence>
<keyword evidence="4" id="KW-0378">Hydrolase</keyword>
<dbReference type="InterPro" id="IPR003593">
    <property type="entry name" value="AAA+_ATPase"/>
</dbReference>
<gene>
    <name evidence="10" type="ORF">CDL12_11570</name>
</gene>
<dbReference type="Pfam" id="PF25568">
    <property type="entry name" value="AAA_lid_At3g28540"/>
    <property type="match status" value="1"/>
</dbReference>
<dbReference type="Gene3D" id="6.10.280.40">
    <property type="match status" value="1"/>
</dbReference>
<dbReference type="InterPro" id="IPR003959">
    <property type="entry name" value="ATPase_AAA_core"/>
</dbReference>
<protein>
    <submittedName>
        <fullName evidence="10">AAA+-type ATPase</fullName>
    </submittedName>
</protein>
<dbReference type="OrthoDB" id="10251412at2759"/>
<evidence type="ECO:0000256" key="1">
    <source>
        <dbReference type="ARBA" id="ARBA00001946"/>
    </source>
</evidence>
<dbReference type="EMBL" id="NKXS01002016">
    <property type="protein sequence ID" value="PIN15761.1"/>
    <property type="molecule type" value="Genomic_DNA"/>
</dbReference>
<dbReference type="InterPro" id="IPR025753">
    <property type="entry name" value="AAA_N_dom"/>
</dbReference>
<keyword evidence="6" id="KW-0460">Magnesium</keyword>
<dbReference type="GO" id="GO:0016887">
    <property type="term" value="F:ATP hydrolysis activity"/>
    <property type="evidence" value="ECO:0007669"/>
    <property type="project" value="InterPro"/>
</dbReference>
<comment type="similarity">
    <text evidence="2">Belongs to the AAA ATPase family. BCS1 subfamily.</text>
</comment>
<dbReference type="SUPFAM" id="SSF52540">
    <property type="entry name" value="P-loop containing nucleoside triphosphate hydrolases"/>
    <property type="match status" value="1"/>
</dbReference>
<evidence type="ECO:0000256" key="8">
    <source>
        <dbReference type="RuleBase" id="RU003651"/>
    </source>
</evidence>
<organism evidence="10 11">
    <name type="scientific">Handroanthus impetiginosus</name>
    <dbReference type="NCBI Taxonomy" id="429701"/>
    <lineage>
        <taxon>Eukaryota</taxon>
        <taxon>Viridiplantae</taxon>
        <taxon>Streptophyta</taxon>
        <taxon>Embryophyta</taxon>
        <taxon>Tracheophyta</taxon>
        <taxon>Spermatophyta</taxon>
        <taxon>Magnoliopsida</taxon>
        <taxon>eudicotyledons</taxon>
        <taxon>Gunneridae</taxon>
        <taxon>Pentapetalae</taxon>
        <taxon>asterids</taxon>
        <taxon>lamiids</taxon>
        <taxon>Lamiales</taxon>
        <taxon>Bignoniaceae</taxon>
        <taxon>Crescentiina</taxon>
        <taxon>Tabebuia alliance</taxon>
        <taxon>Handroanthus</taxon>
    </lineage>
</organism>
<dbReference type="InterPro" id="IPR050747">
    <property type="entry name" value="Mitochondrial_chaperone_BCS1"/>
</dbReference>
<dbReference type="CDD" id="cd19510">
    <property type="entry name" value="RecA-like_BCS1"/>
    <property type="match status" value="1"/>
</dbReference>
<dbReference type="AlphaFoldDB" id="A0A2G9HE14"/>
<evidence type="ECO:0000259" key="9">
    <source>
        <dbReference type="SMART" id="SM00382"/>
    </source>
</evidence>
<evidence type="ECO:0000256" key="2">
    <source>
        <dbReference type="ARBA" id="ARBA00007448"/>
    </source>
</evidence>
<name>A0A2G9HE14_9LAMI</name>
<accession>A0A2G9HE14</accession>
<dbReference type="SMART" id="SM00382">
    <property type="entry name" value="AAA"/>
    <property type="match status" value="1"/>
</dbReference>
<evidence type="ECO:0000313" key="11">
    <source>
        <dbReference type="Proteomes" id="UP000231279"/>
    </source>
</evidence>
<keyword evidence="3 8" id="KW-0547">Nucleotide-binding</keyword>
<dbReference type="Gene3D" id="3.40.50.300">
    <property type="entry name" value="P-loop containing nucleotide triphosphate hydrolases"/>
    <property type="match status" value="1"/>
</dbReference>
<evidence type="ECO:0000256" key="7">
    <source>
        <dbReference type="ARBA" id="ARBA00049360"/>
    </source>
</evidence>
<dbReference type="STRING" id="429701.A0A2G9HE14"/>
<comment type="catalytic activity">
    <reaction evidence="7">
        <text>ATP + H2O = ADP + phosphate + H(+)</text>
        <dbReference type="Rhea" id="RHEA:13065"/>
        <dbReference type="ChEBI" id="CHEBI:15377"/>
        <dbReference type="ChEBI" id="CHEBI:15378"/>
        <dbReference type="ChEBI" id="CHEBI:30616"/>
        <dbReference type="ChEBI" id="CHEBI:43474"/>
        <dbReference type="ChEBI" id="CHEBI:456216"/>
    </reaction>
</comment>
<evidence type="ECO:0000256" key="5">
    <source>
        <dbReference type="ARBA" id="ARBA00022840"/>
    </source>
</evidence>
<dbReference type="Pfam" id="PF00004">
    <property type="entry name" value="AAA"/>
    <property type="match status" value="1"/>
</dbReference>
<evidence type="ECO:0000313" key="10">
    <source>
        <dbReference type="EMBL" id="PIN15761.1"/>
    </source>
</evidence>
<feature type="domain" description="AAA+ ATPase" evidence="9">
    <location>
        <begin position="251"/>
        <end position="394"/>
    </location>
</feature>
<dbReference type="InterPro" id="IPR027417">
    <property type="entry name" value="P-loop_NTPase"/>
</dbReference>
<dbReference type="InterPro" id="IPR058017">
    <property type="entry name" value="At3g28540-like_C"/>
</dbReference>
<keyword evidence="11" id="KW-1185">Reference proteome</keyword>
<comment type="cofactor">
    <cofactor evidence="1">
        <name>Mg(2+)</name>
        <dbReference type="ChEBI" id="CHEBI:18420"/>
    </cofactor>
</comment>
<evidence type="ECO:0000256" key="4">
    <source>
        <dbReference type="ARBA" id="ARBA00022801"/>
    </source>
</evidence>
<dbReference type="Proteomes" id="UP000231279">
    <property type="component" value="Unassembled WGS sequence"/>
</dbReference>
<keyword evidence="5 8" id="KW-0067">ATP-binding</keyword>
<dbReference type="GO" id="GO:0005524">
    <property type="term" value="F:ATP binding"/>
    <property type="evidence" value="ECO:0007669"/>
    <property type="project" value="UniProtKB-KW"/>
</dbReference>
<evidence type="ECO:0000256" key="3">
    <source>
        <dbReference type="ARBA" id="ARBA00022741"/>
    </source>
</evidence>
<dbReference type="GO" id="GO:0006950">
    <property type="term" value="P:response to stress"/>
    <property type="evidence" value="ECO:0007669"/>
    <property type="project" value="UniProtKB-ARBA"/>
</dbReference>
<dbReference type="Pfam" id="PF14363">
    <property type="entry name" value="AAA_assoc"/>
    <property type="match status" value="1"/>
</dbReference>
<comment type="caution">
    <text evidence="10">The sequence shown here is derived from an EMBL/GenBank/DDBJ whole genome shotgun (WGS) entry which is preliminary data.</text>
</comment>
<reference evidence="11" key="1">
    <citation type="journal article" date="2018" name="Gigascience">
        <title>Genome assembly of the Pink Ipe (Handroanthus impetiginosus, Bignoniaceae), a highly valued, ecologically keystone Neotropical timber forest tree.</title>
        <authorList>
            <person name="Silva-Junior O.B."/>
            <person name="Grattapaglia D."/>
            <person name="Novaes E."/>
            <person name="Collevatti R.G."/>
        </authorList>
    </citation>
    <scope>NUCLEOTIDE SEQUENCE [LARGE SCALE GENOMIC DNA]</scope>
    <source>
        <strain evidence="11">cv. UFG-1</strain>
    </source>
</reference>